<keyword evidence="1" id="KW-0812">Transmembrane</keyword>
<evidence type="ECO:0000256" key="1">
    <source>
        <dbReference type="SAM" id="Phobius"/>
    </source>
</evidence>
<keyword evidence="1" id="KW-0472">Membrane</keyword>
<evidence type="ECO:0000313" key="3">
    <source>
        <dbReference type="Proteomes" id="UP000250218"/>
    </source>
</evidence>
<gene>
    <name evidence="2" type="ORF">DP065_01380</name>
</gene>
<dbReference type="AlphaFoldDB" id="A0A2Z4NCV4"/>
<protein>
    <submittedName>
        <fullName evidence="2">Uncharacterized protein</fullName>
    </submittedName>
</protein>
<keyword evidence="3" id="KW-1185">Reference proteome</keyword>
<feature type="transmembrane region" description="Helical" evidence="1">
    <location>
        <begin position="87"/>
        <end position="112"/>
    </location>
</feature>
<dbReference type="Proteomes" id="UP000250218">
    <property type="component" value="Chromosome"/>
</dbReference>
<keyword evidence="1" id="KW-1133">Transmembrane helix</keyword>
<feature type="transmembrane region" description="Helical" evidence="1">
    <location>
        <begin position="51"/>
        <end position="75"/>
    </location>
</feature>
<accession>A0A2Z4NCV4</accession>
<evidence type="ECO:0000313" key="2">
    <source>
        <dbReference type="EMBL" id="AWX69404.1"/>
    </source>
</evidence>
<dbReference type="EMBL" id="CP030140">
    <property type="protein sequence ID" value="AWX69404.1"/>
    <property type="molecule type" value="Genomic_DNA"/>
</dbReference>
<dbReference type="KEGG" id="mane:DP065_01380"/>
<proteinExistence type="predicted"/>
<feature type="transmembrane region" description="Helical" evidence="1">
    <location>
        <begin position="12"/>
        <end position="31"/>
    </location>
</feature>
<sequence>MNQRHCKLAIANLILGIIFIGLFAYFISIFALKKVEPIDTEIHYLQKYQAISLFLGISLLILFVITRSILAIFLFKPYLFLESRAIYGFSICAILSNICLIISSILIIINYFKSK</sequence>
<dbReference type="RefSeq" id="WP_033178451.1">
    <property type="nucleotide sequence ID" value="NZ_CP030140.1"/>
</dbReference>
<organism evidence="2 3">
    <name type="scientific">[Mycoplasma] anseris</name>
    <dbReference type="NCBI Taxonomy" id="92400"/>
    <lineage>
        <taxon>Bacteria</taxon>
        <taxon>Bacillati</taxon>
        <taxon>Mycoplasmatota</taxon>
        <taxon>Mycoplasmoidales</taxon>
        <taxon>Metamycoplasmataceae</taxon>
        <taxon>Metamycoplasma</taxon>
    </lineage>
</organism>
<name>A0A2Z4NCV4_9BACT</name>
<reference evidence="3" key="1">
    <citation type="submission" date="2018-06" db="EMBL/GenBank/DDBJ databases">
        <title>Complete genome sequences of Mycoplasma anatis, M. anseris and M. cloacale type strains.</title>
        <authorList>
            <person name="Grozner D."/>
            <person name="Forro B."/>
            <person name="Sulyok K.M."/>
            <person name="Marton S."/>
            <person name="Kreizinger Z."/>
            <person name="Banyai K."/>
            <person name="Gyuranecz M."/>
        </authorList>
    </citation>
    <scope>NUCLEOTIDE SEQUENCE [LARGE SCALE GENOMIC DNA]</scope>
    <source>
        <strain evidence="3">ATCC 49234</strain>
    </source>
</reference>